<organism evidence="2">
    <name type="scientific">Gongylonema pulchrum</name>
    <dbReference type="NCBI Taxonomy" id="637853"/>
    <lineage>
        <taxon>Eukaryota</taxon>
        <taxon>Metazoa</taxon>
        <taxon>Ecdysozoa</taxon>
        <taxon>Nematoda</taxon>
        <taxon>Chromadorea</taxon>
        <taxon>Rhabditida</taxon>
        <taxon>Spirurina</taxon>
        <taxon>Spiruromorpha</taxon>
        <taxon>Spiruroidea</taxon>
        <taxon>Gongylonematidae</taxon>
        <taxon>Gongylonema</taxon>
    </lineage>
</organism>
<evidence type="ECO:0000256" key="1">
    <source>
        <dbReference type="SAM" id="MobiDB-lite"/>
    </source>
</evidence>
<feature type="compositionally biased region" description="Polar residues" evidence="1">
    <location>
        <begin position="149"/>
        <end position="162"/>
    </location>
</feature>
<sequence length="898" mass="95511">LLSARVPVNPDFLFQSPATGTTTAAATASPFYNLQTFPGCYQPSAFPPITPAYLHSIWPQGWQSPARTIAHFQHHQMQYQQQQQQHQHPKHHLPPDLQPYVQLTGATWMADTAASLIGTTDSQLRSVGHHQQHQLQQQQQQQQQQQHQPSLKATASVQTTLTGPLRPDPDTAAATRSAAALSSSGPYMQSFTQRTSSPRTFATSATLGTSHSSGAAVAAVQHASPILRSHEVQKISRSDYVPLTVADVAEHVPLASRVQGIAGSDCVRPSPGATEHVPVASSRVHEEQRIIKPECIGAPGPEHVVALASGGGHELLRFPKPECVEQQHTPLALQTHEMQRRMAADGGGGGGGAAAEVKVEHDSLVSPVHETQKPASRPPGCVAASEAVELAAASQVREMQRTPAAAAAAAAAQATPSTLDSVKRAECDSSVPSPPKTTTSQVSMLGGPAMTMHRDAAAAAAVAAASHASAAVGIVENAHIQAQHVQVTPTAPAIAAKHAAARSYRLAGLEELTEDLLEYPPAPAVITSTEAPSASVEPAAATVRQEPEAEETSERRETRKPPSSPKRRGHGHSDSSRSPSRTPVVAEAKPEPKKRRKNTEVAMLLNDLTEVAWSHLARKSTKKIIAPTQTRYLFCVASLEHVILLDDEGILWKVCTSEANEEEEDKECSSSESEDSEKPQKKPSHQQRKTTKSEASAAVKSVTFSRASETAPKAGPSGRRRGRPPKAPGTAEPKSKARKKKTTKKSSSSSSCNSDSEPEEKKKSVKKTLPAPKDRPMSAAEKIELALGMARKKRPKKRSPETDDDDDDEGSSAASSSSSSSSSTPPARRTWSGASQRKTGSTPGSRGVSKKKVGRTGRTSRAAGRAAPRKRTAKAAATAGRRRRKKKNRSSSSSESGK</sequence>
<feature type="compositionally biased region" description="Low complexity" evidence="1">
    <location>
        <begin position="745"/>
        <end position="755"/>
    </location>
</feature>
<feature type="compositionally biased region" description="Low complexity" evidence="1">
    <location>
        <begin position="172"/>
        <end position="184"/>
    </location>
</feature>
<reference evidence="2" key="1">
    <citation type="submission" date="2016-06" db="UniProtKB">
        <authorList>
            <consortium name="WormBaseParasite"/>
        </authorList>
    </citation>
    <scope>IDENTIFICATION</scope>
</reference>
<proteinExistence type="predicted"/>
<feature type="compositionally biased region" description="Basic residues" evidence="1">
    <location>
        <begin position="880"/>
        <end position="889"/>
    </location>
</feature>
<feature type="region of interest" description="Disordered" evidence="1">
    <location>
        <begin position="414"/>
        <end position="442"/>
    </location>
</feature>
<feature type="compositionally biased region" description="Polar residues" evidence="1">
    <location>
        <begin position="832"/>
        <end position="844"/>
    </location>
</feature>
<feature type="compositionally biased region" description="Basic and acidic residues" evidence="1">
    <location>
        <begin position="772"/>
        <end position="784"/>
    </location>
</feature>
<feature type="region of interest" description="Disordered" evidence="1">
    <location>
        <begin position="124"/>
        <end position="196"/>
    </location>
</feature>
<feature type="compositionally biased region" description="Basic residues" evidence="1">
    <location>
        <begin position="681"/>
        <end position="690"/>
    </location>
</feature>
<evidence type="ECO:0000313" key="2">
    <source>
        <dbReference type="WBParaSite" id="GPUH_0000030301-mRNA-1"/>
    </source>
</evidence>
<feature type="compositionally biased region" description="Polar residues" evidence="1">
    <location>
        <begin position="185"/>
        <end position="196"/>
    </location>
</feature>
<accession>A0A183CV13</accession>
<protein>
    <submittedName>
        <fullName evidence="2">BAH domain-containing protein</fullName>
    </submittedName>
</protein>
<dbReference type="AlphaFoldDB" id="A0A183CV13"/>
<feature type="region of interest" description="Disordered" evidence="1">
    <location>
        <begin position="73"/>
        <end position="96"/>
    </location>
</feature>
<feature type="compositionally biased region" description="Low complexity" evidence="1">
    <location>
        <begin position="856"/>
        <end position="866"/>
    </location>
</feature>
<feature type="compositionally biased region" description="Low complexity" evidence="1">
    <location>
        <begin position="75"/>
        <end position="86"/>
    </location>
</feature>
<feature type="compositionally biased region" description="Low complexity" evidence="1">
    <location>
        <begin position="133"/>
        <end position="148"/>
    </location>
</feature>
<name>A0A183CV13_9BILA</name>
<feature type="compositionally biased region" description="Low complexity" evidence="1">
    <location>
        <begin position="811"/>
        <end position="830"/>
    </location>
</feature>
<dbReference type="WBParaSite" id="GPUH_0000030301-mRNA-1">
    <property type="protein sequence ID" value="GPUH_0000030301-mRNA-1"/>
    <property type="gene ID" value="GPUH_0000030301"/>
</dbReference>
<feature type="region of interest" description="Disordered" evidence="1">
    <location>
        <begin position="661"/>
        <end position="898"/>
    </location>
</feature>
<feature type="compositionally biased region" description="Low complexity" evidence="1">
    <location>
        <begin position="529"/>
        <end position="544"/>
    </location>
</feature>
<feature type="region of interest" description="Disordered" evidence="1">
    <location>
        <begin position="528"/>
        <end position="599"/>
    </location>
</feature>